<dbReference type="InterPro" id="IPR041243">
    <property type="entry name" value="STI1/HOP_DP"/>
</dbReference>
<name>A0A812BQK8_ACAPH</name>
<dbReference type="SMART" id="SM00727">
    <property type="entry name" value="STI1"/>
    <property type="match status" value="2"/>
</dbReference>
<dbReference type="Proteomes" id="UP000597762">
    <property type="component" value="Unassembled WGS sequence"/>
</dbReference>
<proteinExistence type="predicted"/>
<dbReference type="OrthoDB" id="71407at2759"/>
<evidence type="ECO:0000313" key="4">
    <source>
        <dbReference type="Proteomes" id="UP000597762"/>
    </source>
</evidence>
<comment type="caution">
    <text evidence="3">The sequence shown here is derived from an EMBL/GenBank/DDBJ whole genome shotgun (WGS) entry which is preliminary data.</text>
</comment>
<sequence length="383" mass="42206">MANSSDDTAPLEDMSDLLHQVEALCEIRGQQPQSVNNNNSNTNVRLPTNVTGTGTATLNNASAKQNNVTREAQAQVQISTSNIAGACAAIPPTSAAHSAYNNISSVSACSSSQQQSKDNRVAFCGIKKGFLENMTNNPRDASNKDKRTNETKNLSECNQIGSKKTYNKDMPFIKPKNTDGRSASFELHEELENIREKQTLFNNTDWVTENLLQRIQSNPNLSGRLSDPQFIQALTEFQQNPQAAIAKYQDDQQLQGAMQQFCNILGDHFLKLDKKDGTHKPSNLEMAALPVEAAAVSSASASLTTMSLPNQQASAYMENEHRIQDLLTDPEIREALVDKKVQELIAMQNRNPERAQSMLHQGDSELRKKVKKLVEAGLLSFNT</sequence>
<dbReference type="EMBL" id="CAHIKZ030000816">
    <property type="protein sequence ID" value="CAE1240091.1"/>
    <property type="molecule type" value="Genomic_DNA"/>
</dbReference>
<accession>A0A812BQK8</accession>
<evidence type="ECO:0000313" key="3">
    <source>
        <dbReference type="EMBL" id="CAE1240091.1"/>
    </source>
</evidence>
<dbReference type="AlphaFoldDB" id="A0A812BQK8"/>
<dbReference type="Gene3D" id="1.10.260.100">
    <property type="match status" value="2"/>
</dbReference>
<feature type="domain" description="STI1" evidence="2">
    <location>
        <begin position="329"/>
        <end position="370"/>
    </location>
</feature>
<evidence type="ECO:0000256" key="1">
    <source>
        <dbReference type="ARBA" id="ARBA00022737"/>
    </source>
</evidence>
<evidence type="ECO:0000259" key="2">
    <source>
        <dbReference type="SMART" id="SM00727"/>
    </source>
</evidence>
<protein>
    <recommendedName>
        <fullName evidence="2">STI1 domain-containing protein</fullName>
    </recommendedName>
</protein>
<dbReference type="Pfam" id="PF17830">
    <property type="entry name" value="STI1-HOP_DP"/>
    <property type="match status" value="1"/>
</dbReference>
<reference evidence="3" key="1">
    <citation type="submission" date="2021-01" db="EMBL/GenBank/DDBJ databases">
        <authorList>
            <person name="Li R."/>
            <person name="Bekaert M."/>
        </authorList>
    </citation>
    <scope>NUCLEOTIDE SEQUENCE</scope>
    <source>
        <strain evidence="3">Farmed</strain>
    </source>
</reference>
<keyword evidence="4" id="KW-1185">Reference proteome</keyword>
<feature type="domain" description="STI1" evidence="2">
    <location>
        <begin position="208"/>
        <end position="247"/>
    </location>
</feature>
<keyword evidence="1" id="KW-0677">Repeat</keyword>
<dbReference type="InterPro" id="IPR006636">
    <property type="entry name" value="STI1_HS-bd"/>
</dbReference>
<organism evidence="3 4">
    <name type="scientific">Acanthosepion pharaonis</name>
    <name type="common">Pharaoh cuttlefish</name>
    <name type="synonym">Sepia pharaonis</name>
    <dbReference type="NCBI Taxonomy" id="158019"/>
    <lineage>
        <taxon>Eukaryota</taxon>
        <taxon>Metazoa</taxon>
        <taxon>Spiralia</taxon>
        <taxon>Lophotrochozoa</taxon>
        <taxon>Mollusca</taxon>
        <taxon>Cephalopoda</taxon>
        <taxon>Coleoidea</taxon>
        <taxon>Decapodiformes</taxon>
        <taxon>Sepiida</taxon>
        <taxon>Sepiina</taxon>
        <taxon>Sepiidae</taxon>
        <taxon>Acanthosepion</taxon>
    </lineage>
</organism>
<gene>
    <name evidence="3" type="ORF">SPHA_22124</name>
</gene>